<keyword evidence="2" id="KW-0479">Metal-binding</keyword>
<dbReference type="Proteomes" id="UP000184474">
    <property type="component" value="Unassembled WGS sequence"/>
</dbReference>
<dbReference type="GO" id="GO:0016791">
    <property type="term" value="F:phosphatase activity"/>
    <property type="evidence" value="ECO:0007669"/>
    <property type="project" value="TreeGrafter"/>
</dbReference>
<dbReference type="AlphaFoldDB" id="A0A1M6SPA0"/>
<dbReference type="InterPro" id="IPR000979">
    <property type="entry name" value="Phosphodiesterase_MJ0936/Vps29"/>
</dbReference>
<dbReference type="STRING" id="156994.SAMN04488028_10597"/>
<dbReference type="EC" id="3.1.4.-" evidence="2"/>
<name>A0A1M6SPA0_REIAG</name>
<evidence type="ECO:0000313" key="5">
    <source>
        <dbReference type="Proteomes" id="UP000184474"/>
    </source>
</evidence>
<dbReference type="RefSeq" id="WP_073123165.1">
    <property type="nucleotide sequence ID" value="NZ_FRAA01000005.1"/>
</dbReference>
<comment type="similarity">
    <text evidence="1 2">Belongs to the metallophosphoesterase superfamily. YfcE family.</text>
</comment>
<comment type="cofactor">
    <cofactor evidence="2">
        <name>a divalent metal cation</name>
        <dbReference type="ChEBI" id="CHEBI:60240"/>
    </cofactor>
</comment>
<dbReference type="PANTHER" id="PTHR42850">
    <property type="entry name" value="METALLOPHOSPHOESTERASE"/>
    <property type="match status" value="1"/>
</dbReference>
<dbReference type="GO" id="GO:0046872">
    <property type="term" value="F:metal ion binding"/>
    <property type="evidence" value="ECO:0007669"/>
    <property type="project" value="UniProtKB-KW"/>
</dbReference>
<evidence type="ECO:0000256" key="1">
    <source>
        <dbReference type="ARBA" id="ARBA00008950"/>
    </source>
</evidence>
<dbReference type="PANTHER" id="PTHR42850:SF2">
    <property type="entry name" value="BLL5683 PROTEIN"/>
    <property type="match status" value="1"/>
</dbReference>
<dbReference type="CDD" id="cd00838">
    <property type="entry name" value="MPP_superfamily"/>
    <property type="match status" value="1"/>
</dbReference>
<evidence type="ECO:0000313" key="4">
    <source>
        <dbReference type="EMBL" id="SHK46584.1"/>
    </source>
</evidence>
<reference evidence="5" key="1">
    <citation type="submission" date="2016-11" db="EMBL/GenBank/DDBJ databases">
        <authorList>
            <person name="Varghese N."/>
            <person name="Submissions S."/>
        </authorList>
    </citation>
    <scope>NUCLEOTIDE SEQUENCE [LARGE SCALE GENOMIC DNA]</scope>
    <source>
        <strain evidence="5">DSM 26134</strain>
    </source>
</reference>
<feature type="domain" description="Calcineurin-like phosphoesterase" evidence="3">
    <location>
        <begin position="1"/>
        <end position="196"/>
    </location>
</feature>
<evidence type="ECO:0000259" key="3">
    <source>
        <dbReference type="Pfam" id="PF12850"/>
    </source>
</evidence>
<sequence length="242" mass="27678">MKIAFFSDIHANLPALEAFFEDLDSENPDAVYCLGDLVGYNVWPNEVVHEIRKRRIATIMGNHDEALLSSEILEDQPSNRGLTRALTTEENRNYLINLPRQFSLSFARDNHNYNFLLVHGSVKSINDYMVIDYPEKKVLDMMDQNQTDVLLCGHTHKPYHRVIEHGQRFKHVVNIGSVGKPKDGDNRGCYAIIELNGTPKANNPNAIKVTFRRIEYNVERAATAIEESEFDNSYAEALREAR</sequence>
<dbReference type="InterPro" id="IPR050126">
    <property type="entry name" value="Ap4A_hydrolase"/>
</dbReference>
<dbReference type="PIRSF" id="PIRSF000883">
    <property type="entry name" value="Pesterase_MJ0912"/>
    <property type="match status" value="1"/>
</dbReference>
<dbReference type="InterPro" id="IPR011152">
    <property type="entry name" value="Pesterase_MJ0912"/>
</dbReference>
<dbReference type="Pfam" id="PF12850">
    <property type="entry name" value="Metallophos_2"/>
    <property type="match status" value="1"/>
</dbReference>
<dbReference type="Gene3D" id="3.60.21.10">
    <property type="match status" value="1"/>
</dbReference>
<organism evidence="4 5">
    <name type="scientific">Reichenbachiella agariperforans</name>
    <dbReference type="NCBI Taxonomy" id="156994"/>
    <lineage>
        <taxon>Bacteria</taxon>
        <taxon>Pseudomonadati</taxon>
        <taxon>Bacteroidota</taxon>
        <taxon>Cytophagia</taxon>
        <taxon>Cytophagales</taxon>
        <taxon>Reichenbachiellaceae</taxon>
        <taxon>Reichenbachiella</taxon>
    </lineage>
</organism>
<dbReference type="SUPFAM" id="SSF56300">
    <property type="entry name" value="Metallo-dependent phosphatases"/>
    <property type="match status" value="1"/>
</dbReference>
<keyword evidence="5" id="KW-1185">Reference proteome</keyword>
<gene>
    <name evidence="4" type="ORF">SAMN04488028_10597</name>
</gene>
<dbReference type="NCBIfam" id="TIGR00040">
    <property type="entry name" value="yfcE"/>
    <property type="match status" value="1"/>
</dbReference>
<proteinExistence type="inferred from homology"/>
<dbReference type="EMBL" id="FRAA01000005">
    <property type="protein sequence ID" value="SHK46584.1"/>
    <property type="molecule type" value="Genomic_DNA"/>
</dbReference>
<dbReference type="InterPro" id="IPR024654">
    <property type="entry name" value="Calcineurin-like_PHP_lpxH"/>
</dbReference>
<evidence type="ECO:0000256" key="2">
    <source>
        <dbReference type="RuleBase" id="RU362039"/>
    </source>
</evidence>
<dbReference type="GO" id="GO:0005737">
    <property type="term" value="C:cytoplasm"/>
    <property type="evidence" value="ECO:0007669"/>
    <property type="project" value="TreeGrafter"/>
</dbReference>
<dbReference type="InterPro" id="IPR029052">
    <property type="entry name" value="Metallo-depent_PP-like"/>
</dbReference>
<accession>A0A1M6SPA0</accession>
<protein>
    <recommendedName>
        <fullName evidence="2">Phosphoesterase</fullName>
        <ecNumber evidence="2">3.1.4.-</ecNumber>
    </recommendedName>
</protein>